<dbReference type="GeneID" id="14693439"/>
<dbReference type="VEuPathDB" id="PlasmoDB:PCYB_104290"/>
<dbReference type="KEGG" id="pcy:PCYB_104290"/>
<evidence type="ECO:0000313" key="2">
    <source>
        <dbReference type="Proteomes" id="UP000006319"/>
    </source>
</evidence>
<name>K6UUI4_PLACD</name>
<dbReference type="RefSeq" id="XP_004223026.1">
    <property type="nucleotide sequence ID" value="XM_004222978.1"/>
</dbReference>
<dbReference type="EMBL" id="DF157102">
    <property type="protein sequence ID" value="GAB67079.1"/>
    <property type="molecule type" value="Genomic_DNA"/>
</dbReference>
<organism evidence="1 2">
    <name type="scientific">Plasmodium cynomolgi (strain B)</name>
    <dbReference type="NCBI Taxonomy" id="1120755"/>
    <lineage>
        <taxon>Eukaryota</taxon>
        <taxon>Sar</taxon>
        <taxon>Alveolata</taxon>
        <taxon>Apicomplexa</taxon>
        <taxon>Aconoidasida</taxon>
        <taxon>Haemosporida</taxon>
        <taxon>Plasmodiidae</taxon>
        <taxon>Plasmodium</taxon>
        <taxon>Plasmodium (Plasmodium)</taxon>
    </lineage>
</organism>
<dbReference type="Proteomes" id="UP000006319">
    <property type="component" value="Chromosome 10"/>
</dbReference>
<gene>
    <name evidence="1" type="ORF">PCYB_104290</name>
</gene>
<evidence type="ECO:0000313" key="1">
    <source>
        <dbReference type="EMBL" id="GAB67079.1"/>
    </source>
</evidence>
<reference evidence="1 2" key="1">
    <citation type="journal article" date="2012" name="Nat. Genet.">
        <title>Plasmodium cynomolgi genome sequences provide insight into Plasmodium vivax and the monkey malaria clade.</title>
        <authorList>
            <person name="Tachibana S."/>
            <person name="Sullivan S.A."/>
            <person name="Kawai S."/>
            <person name="Nakamura S."/>
            <person name="Kim H.R."/>
            <person name="Goto N."/>
            <person name="Arisue N."/>
            <person name="Palacpac N.M.Q."/>
            <person name="Honma H."/>
            <person name="Yagi M."/>
            <person name="Tougan T."/>
            <person name="Katakai Y."/>
            <person name="Kaneko O."/>
            <person name="Mita T."/>
            <person name="Kita K."/>
            <person name="Yasutomi Y."/>
            <person name="Sutton P.L."/>
            <person name="Shakhbatyan R."/>
            <person name="Horii T."/>
            <person name="Yasunaga T."/>
            <person name="Barnwell J.W."/>
            <person name="Escalante A.A."/>
            <person name="Carlton J.M."/>
            <person name="Tanabe K."/>
        </authorList>
    </citation>
    <scope>NUCLEOTIDE SEQUENCE [LARGE SCALE GENOMIC DNA]</scope>
    <source>
        <strain evidence="1 2">B</strain>
    </source>
</reference>
<proteinExistence type="predicted"/>
<keyword evidence="2" id="KW-1185">Reference proteome</keyword>
<protein>
    <submittedName>
        <fullName evidence="1">Uncharacterized protein</fullName>
    </submittedName>
</protein>
<sequence>MASLLIITKEIQKKNQIHGKGNMQKKHNLYDKPLTSSDLQHNHSSAYLANIETPIITMSNTTRKNTERGNFPIIYTKKCVIFLQKQNRF</sequence>
<accession>K6UUI4</accession>
<dbReference type="AlphaFoldDB" id="K6UUI4"/>